<evidence type="ECO:0000313" key="10">
    <source>
        <dbReference type="Proteomes" id="UP000003240"/>
    </source>
</evidence>
<evidence type="ECO:0000256" key="5">
    <source>
        <dbReference type="ARBA" id="ARBA00022692"/>
    </source>
</evidence>
<feature type="transmembrane region" description="Helical" evidence="8">
    <location>
        <begin position="126"/>
        <end position="150"/>
    </location>
</feature>
<evidence type="ECO:0000256" key="8">
    <source>
        <dbReference type="SAM" id="Phobius"/>
    </source>
</evidence>
<sequence>MEIAAKLMYMFTDLVLPLTLGYYCRQKQWLSETFCNRIIDLNITVFCTILAILSFWVMPLNPTLLWLPVFGILLSFIPGLAGYWIVRGKYPDGPEKASYLAAALLSNIGSLGGLCTFFLLGEAGFAYNQIVALFQNLVFFLFCFPLASYYQKQLHQPMAETDASPSSLASLFFTRKQLPTLGTFAGILLYTGGIPRPDGLSSLFTALIHISAWFAFFPVGYSIQFAEMKHYYRSILDLLPVKFLFTPLVGYCIASQLFTDRAALGTILIAASSPVGINSVILARLYDFNVHLTSAAFFLSTAVFLAVVLPTLILCLS</sequence>
<feature type="transmembrane region" description="Helical" evidence="8">
    <location>
        <begin position="295"/>
        <end position="314"/>
    </location>
</feature>
<dbReference type="Pfam" id="PF03547">
    <property type="entry name" value="Mem_trans"/>
    <property type="match status" value="1"/>
</dbReference>
<feature type="transmembrane region" description="Helical" evidence="8">
    <location>
        <begin position="98"/>
        <end position="120"/>
    </location>
</feature>
<name>F7NP16_9FIRM</name>
<evidence type="ECO:0000256" key="2">
    <source>
        <dbReference type="ARBA" id="ARBA00010145"/>
    </source>
</evidence>
<evidence type="ECO:0008006" key="11">
    <source>
        <dbReference type="Google" id="ProtNLM"/>
    </source>
</evidence>
<evidence type="ECO:0000256" key="6">
    <source>
        <dbReference type="ARBA" id="ARBA00022989"/>
    </source>
</evidence>
<comment type="subcellular location">
    <subcellularLocation>
        <location evidence="1">Cell membrane</location>
        <topology evidence="1">Multi-pass membrane protein</topology>
    </subcellularLocation>
</comment>
<reference evidence="9 10" key="1">
    <citation type="journal article" date="2011" name="EMBO J.">
        <title>Structural diversity of bacterial flagellar motors.</title>
        <authorList>
            <person name="Chen S."/>
            <person name="Beeby M."/>
            <person name="Murphy G.E."/>
            <person name="Leadbetter J.R."/>
            <person name="Hendrixson D.R."/>
            <person name="Briegel A."/>
            <person name="Li Z."/>
            <person name="Shi J."/>
            <person name="Tocheva E.I."/>
            <person name="Muller A."/>
            <person name="Dobro M.J."/>
            <person name="Jensen G.J."/>
        </authorList>
    </citation>
    <scope>NUCLEOTIDE SEQUENCE [LARGE SCALE GENOMIC DNA]</scope>
    <source>
        <strain evidence="9 10">DSM 6540</strain>
    </source>
</reference>
<keyword evidence="10" id="KW-1185">Reference proteome</keyword>
<keyword evidence="3" id="KW-0813">Transport</keyword>
<comment type="caution">
    <text evidence="9">The sequence shown here is derived from an EMBL/GenBank/DDBJ whole genome shotgun (WGS) entry which is preliminary data.</text>
</comment>
<evidence type="ECO:0000313" key="9">
    <source>
        <dbReference type="EMBL" id="EGO62139.1"/>
    </source>
</evidence>
<dbReference type="eggNOG" id="COG0679">
    <property type="taxonomic scope" value="Bacteria"/>
</dbReference>
<dbReference type="Proteomes" id="UP000003240">
    <property type="component" value="Unassembled WGS sequence"/>
</dbReference>
<dbReference type="GO" id="GO:0005886">
    <property type="term" value="C:plasma membrane"/>
    <property type="evidence" value="ECO:0007669"/>
    <property type="project" value="UniProtKB-SubCell"/>
</dbReference>
<dbReference type="RefSeq" id="WP_004099068.1">
    <property type="nucleotide sequence ID" value="NZ_AFGF01000240.1"/>
</dbReference>
<evidence type="ECO:0000256" key="7">
    <source>
        <dbReference type="ARBA" id="ARBA00023136"/>
    </source>
</evidence>
<dbReference type="InterPro" id="IPR004776">
    <property type="entry name" value="Mem_transp_PIN-like"/>
</dbReference>
<feature type="transmembrane region" description="Helical" evidence="8">
    <location>
        <begin position="178"/>
        <end position="194"/>
    </location>
</feature>
<gene>
    <name evidence="9" type="ORF">ALO_19287</name>
</gene>
<accession>F7NP16</accession>
<evidence type="ECO:0000256" key="3">
    <source>
        <dbReference type="ARBA" id="ARBA00022448"/>
    </source>
</evidence>
<evidence type="ECO:0000256" key="1">
    <source>
        <dbReference type="ARBA" id="ARBA00004651"/>
    </source>
</evidence>
<feature type="transmembrane region" description="Helical" evidence="8">
    <location>
        <begin position="264"/>
        <end position="283"/>
    </location>
</feature>
<feature type="transmembrane region" description="Helical" evidence="8">
    <location>
        <begin position="64"/>
        <end position="86"/>
    </location>
</feature>
<dbReference type="Gene3D" id="1.20.1530.20">
    <property type="match status" value="1"/>
</dbReference>
<dbReference type="PANTHER" id="PTHR36838">
    <property type="entry name" value="AUXIN EFFLUX CARRIER FAMILY PROTEIN"/>
    <property type="match status" value="1"/>
</dbReference>
<evidence type="ECO:0000256" key="4">
    <source>
        <dbReference type="ARBA" id="ARBA00022475"/>
    </source>
</evidence>
<dbReference type="STRING" id="1009370.ALO_19287"/>
<proteinExistence type="inferred from homology"/>
<comment type="similarity">
    <text evidence="2">Belongs to the auxin efflux carrier (TC 2.A.69) family.</text>
</comment>
<keyword evidence="5 8" id="KW-0812">Transmembrane</keyword>
<keyword evidence="6 8" id="KW-1133">Transmembrane helix</keyword>
<feature type="transmembrane region" description="Helical" evidence="8">
    <location>
        <begin position="200"/>
        <end position="223"/>
    </location>
</feature>
<keyword evidence="7 8" id="KW-0472">Membrane</keyword>
<organism evidence="9 10">
    <name type="scientific">Acetonema longum DSM 6540</name>
    <dbReference type="NCBI Taxonomy" id="1009370"/>
    <lineage>
        <taxon>Bacteria</taxon>
        <taxon>Bacillati</taxon>
        <taxon>Bacillota</taxon>
        <taxon>Negativicutes</taxon>
        <taxon>Acetonemataceae</taxon>
        <taxon>Acetonema</taxon>
    </lineage>
</organism>
<dbReference type="GO" id="GO:0055085">
    <property type="term" value="P:transmembrane transport"/>
    <property type="evidence" value="ECO:0007669"/>
    <property type="project" value="InterPro"/>
</dbReference>
<dbReference type="AlphaFoldDB" id="F7NP16"/>
<dbReference type="EMBL" id="AFGF01000240">
    <property type="protein sequence ID" value="EGO62139.1"/>
    <property type="molecule type" value="Genomic_DNA"/>
</dbReference>
<keyword evidence="4" id="KW-1003">Cell membrane</keyword>
<feature type="transmembrane region" description="Helical" evidence="8">
    <location>
        <begin position="37"/>
        <end position="58"/>
    </location>
</feature>
<dbReference type="OrthoDB" id="1622577at2"/>
<dbReference type="PANTHER" id="PTHR36838:SF3">
    <property type="entry name" value="TRANSPORTER AUXIN EFFLUX CARRIER EC FAMILY"/>
    <property type="match status" value="1"/>
</dbReference>
<feature type="transmembrane region" description="Helical" evidence="8">
    <location>
        <begin position="235"/>
        <end position="258"/>
    </location>
</feature>
<dbReference type="InterPro" id="IPR038770">
    <property type="entry name" value="Na+/solute_symporter_sf"/>
</dbReference>
<protein>
    <recommendedName>
        <fullName evidence="11">Auxin efflux carrier</fullName>
    </recommendedName>
</protein>